<reference evidence="2" key="1">
    <citation type="journal article" date="2015" name="Front. Microbiol.">
        <title>Combining genomic sequencing methods to explore viral diversity and reveal potential virus-host interactions.</title>
        <authorList>
            <person name="Chow C.E."/>
            <person name="Winget D.M."/>
            <person name="White R.A.III."/>
            <person name="Hallam S.J."/>
            <person name="Suttle C.A."/>
        </authorList>
    </citation>
    <scope>NUCLEOTIDE SEQUENCE</scope>
    <source>
        <strain evidence="2">Anoxic2_5</strain>
    </source>
</reference>
<accession>A0A0F7L838</accession>
<reference evidence="2" key="2">
    <citation type="submission" date="2015-03" db="EMBL/GenBank/DDBJ databases">
        <authorList>
            <person name="Chow C.-E.T."/>
            <person name="Winget D.M."/>
            <person name="White R.A.III."/>
            <person name="Hallam S.J."/>
            <person name="Suttle C.A."/>
        </authorList>
    </citation>
    <scope>NUCLEOTIDE SEQUENCE</scope>
    <source>
        <strain evidence="2">Anoxic2_5</strain>
    </source>
</reference>
<evidence type="ECO:0000256" key="1">
    <source>
        <dbReference type="SAM" id="MobiDB-lite"/>
    </source>
</evidence>
<protein>
    <submittedName>
        <fullName evidence="2">Uncharacterized protein</fullName>
    </submittedName>
</protein>
<proteinExistence type="predicted"/>
<feature type="compositionally biased region" description="Basic and acidic residues" evidence="1">
    <location>
        <begin position="83"/>
        <end position="97"/>
    </location>
</feature>
<organism evidence="2">
    <name type="scientific">uncultured marine virus</name>
    <dbReference type="NCBI Taxonomy" id="186617"/>
    <lineage>
        <taxon>Viruses</taxon>
        <taxon>environmental samples</taxon>
    </lineage>
</organism>
<feature type="compositionally biased region" description="Basic and acidic residues" evidence="1">
    <location>
        <begin position="54"/>
        <end position="71"/>
    </location>
</feature>
<feature type="region of interest" description="Disordered" evidence="1">
    <location>
        <begin position="1"/>
        <end position="109"/>
    </location>
</feature>
<name>A0A0F7L838_9VIRU</name>
<dbReference type="EMBL" id="KR029589">
    <property type="protein sequence ID" value="AKH47191.1"/>
    <property type="molecule type" value="Genomic_DNA"/>
</dbReference>
<evidence type="ECO:0000313" key="2">
    <source>
        <dbReference type="EMBL" id="AKH47191.1"/>
    </source>
</evidence>
<sequence>MERTRLGDSDHPPCCPPPLRCATARREHPPALLGDGHGWRPGADSSPAVHGRRRDVGLGDDVRVEGRGIDHHLHHRQAPGRLQQREHPANGRPDGRRLGSSPRAVRQRR</sequence>
<feature type="compositionally biased region" description="Basic and acidic residues" evidence="1">
    <location>
        <begin position="1"/>
        <end position="11"/>
    </location>
</feature>